<dbReference type="Pfam" id="PF13312">
    <property type="entry name" value="DUF4081"/>
    <property type="match status" value="1"/>
</dbReference>
<dbReference type="PROSITE" id="PS51186">
    <property type="entry name" value="GNAT"/>
    <property type="match status" value="1"/>
</dbReference>
<dbReference type="AlphaFoldDB" id="A0A839QKK7"/>
<dbReference type="EMBL" id="JACHVS010000001">
    <property type="protein sequence ID" value="MBB2996143.1"/>
    <property type="molecule type" value="Genomic_DNA"/>
</dbReference>
<dbReference type="Proteomes" id="UP000523000">
    <property type="component" value="Unassembled WGS sequence"/>
</dbReference>
<sequence length="294" mass="31417">MAPWFPSAKSRRTPGEPLTESIRVLADADTPALRALIARDPVSNIFMDAQLDAIGGAGPASSGSFVLGRFDGGLLISACWVGANLVPIQMTGEDAAEFARVLVPMGRHYASIFGPSAAVLGLWQGLGEGTQRAFDVREHQPLMVLDAAPQVAPNKALRISHEGEFELLLPACAAMFEEELGYSPLAAGGSYYRSRVRSLMRQGHSMVDIRDGEIRFKAELGTVSARATQIQGVWMNPKYRGQGSAAAYMSAVAGYALSLAPVTSLYVNDYNAPALATYKKVGFEVVGEFATVLF</sequence>
<dbReference type="Pfam" id="PF00583">
    <property type="entry name" value="Acetyltransf_1"/>
    <property type="match status" value="1"/>
</dbReference>
<dbReference type="InterPro" id="IPR016181">
    <property type="entry name" value="Acyl_CoA_acyltransferase"/>
</dbReference>
<organism evidence="2 3">
    <name type="scientific">Paeniglutamicibacter cryotolerans</name>
    <dbReference type="NCBI Taxonomy" id="670079"/>
    <lineage>
        <taxon>Bacteria</taxon>
        <taxon>Bacillati</taxon>
        <taxon>Actinomycetota</taxon>
        <taxon>Actinomycetes</taxon>
        <taxon>Micrococcales</taxon>
        <taxon>Micrococcaceae</taxon>
        <taxon>Paeniglutamicibacter</taxon>
    </lineage>
</organism>
<evidence type="ECO:0000313" key="2">
    <source>
        <dbReference type="EMBL" id="MBB2996143.1"/>
    </source>
</evidence>
<dbReference type="GO" id="GO:0016747">
    <property type="term" value="F:acyltransferase activity, transferring groups other than amino-acyl groups"/>
    <property type="evidence" value="ECO:0007669"/>
    <property type="project" value="InterPro"/>
</dbReference>
<dbReference type="SUPFAM" id="SSF55729">
    <property type="entry name" value="Acyl-CoA N-acyltransferases (Nat)"/>
    <property type="match status" value="1"/>
</dbReference>
<evidence type="ECO:0000259" key="1">
    <source>
        <dbReference type="PROSITE" id="PS51186"/>
    </source>
</evidence>
<gene>
    <name evidence="2" type="ORF">E9229_002334</name>
</gene>
<accession>A0A839QKK7</accession>
<feature type="domain" description="N-acetyltransferase" evidence="1">
    <location>
        <begin position="157"/>
        <end position="294"/>
    </location>
</feature>
<protein>
    <recommendedName>
        <fullName evidence="1">N-acetyltransferase domain-containing protein</fullName>
    </recommendedName>
</protein>
<name>A0A839QKK7_9MICC</name>
<proteinExistence type="predicted"/>
<dbReference type="InterPro" id="IPR000182">
    <property type="entry name" value="GNAT_dom"/>
</dbReference>
<reference evidence="2 3" key="1">
    <citation type="submission" date="2020-08" db="EMBL/GenBank/DDBJ databases">
        <title>Sequencing the genomes of 1000 actinobacteria strains.</title>
        <authorList>
            <person name="Klenk H.-P."/>
        </authorList>
    </citation>
    <scope>NUCLEOTIDE SEQUENCE [LARGE SCALE GENOMIC DNA]</scope>
    <source>
        <strain evidence="2 3">DSM 22826</strain>
    </source>
</reference>
<dbReference type="Gene3D" id="3.40.630.30">
    <property type="match status" value="1"/>
</dbReference>
<evidence type="ECO:0000313" key="3">
    <source>
        <dbReference type="Proteomes" id="UP000523000"/>
    </source>
</evidence>
<comment type="caution">
    <text evidence="2">The sequence shown here is derived from an EMBL/GenBank/DDBJ whole genome shotgun (WGS) entry which is preliminary data.</text>
</comment>
<keyword evidence="3" id="KW-1185">Reference proteome</keyword>
<dbReference type="InterPro" id="IPR025289">
    <property type="entry name" value="DUF4081"/>
</dbReference>